<dbReference type="GO" id="GO:0000160">
    <property type="term" value="P:phosphorelay signal transduction system"/>
    <property type="evidence" value="ECO:0007669"/>
    <property type="project" value="InterPro"/>
</dbReference>
<dbReference type="CDD" id="cd15831">
    <property type="entry name" value="BTAD"/>
    <property type="match status" value="1"/>
</dbReference>
<dbReference type="Pfam" id="PF13191">
    <property type="entry name" value="AAA_16"/>
    <property type="match status" value="1"/>
</dbReference>
<dbReference type="InterPro" id="IPR051677">
    <property type="entry name" value="AfsR-DnrI-RedD_regulator"/>
</dbReference>
<dbReference type="Pfam" id="PF03704">
    <property type="entry name" value="BTAD"/>
    <property type="match status" value="1"/>
</dbReference>
<evidence type="ECO:0000256" key="1">
    <source>
        <dbReference type="ARBA" id="ARBA00005820"/>
    </source>
</evidence>
<dbReference type="Pfam" id="PF00486">
    <property type="entry name" value="Trans_reg_C"/>
    <property type="match status" value="1"/>
</dbReference>
<evidence type="ECO:0000313" key="7">
    <source>
        <dbReference type="EMBL" id="NKY48654.1"/>
    </source>
</evidence>
<evidence type="ECO:0000256" key="2">
    <source>
        <dbReference type="ARBA" id="ARBA00023015"/>
    </source>
</evidence>
<dbReference type="Gene3D" id="3.40.50.300">
    <property type="entry name" value="P-loop containing nucleotide triphosphate hydrolases"/>
    <property type="match status" value="1"/>
</dbReference>
<comment type="similarity">
    <text evidence="1">Belongs to the AfsR/DnrI/RedD regulatory family.</text>
</comment>
<dbReference type="SMART" id="SM01043">
    <property type="entry name" value="BTAD"/>
    <property type="match status" value="1"/>
</dbReference>
<comment type="caution">
    <text evidence="7">The sequence shown here is derived from an EMBL/GenBank/DDBJ whole genome shotgun (WGS) entry which is preliminary data.</text>
</comment>
<evidence type="ECO:0000256" key="3">
    <source>
        <dbReference type="ARBA" id="ARBA00023125"/>
    </source>
</evidence>
<dbReference type="PROSITE" id="PS51755">
    <property type="entry name" value="OMPR_PHOB"/>
    <property type="match status" value="1"/>
</dbReference>
<dbReference type="InterPro" id="IPR027417">
    <property type="entry name" value="P-loop_NTPase"/>
</dbReference>
<gene>
    <name evidence="7" type="ORF">HGA08_00325</name>
</gene>
<keyword evidence="8" id="KW-1185">Reference proteome</keyword>
<feature type="domain" description="OmpR/PhoB-type" evidence="6">
    <location>
        <begin position="1"/>
        <end position="100"/>
    </location>
</feature>
<protein>
    <submittedName>
        <fullName evidence="7">AAA family ATPase</fullName>
    </submittedName>
</protein>
<dbReference type="InterPro" id="IPR041664">
    <property type="entry name" value="AAA_16"/>
</dbReference>
<feature type="DNA-binding region" description="OmpR/PhoB-type" evidence="5">
    <location>
        <begin position="1"/>
        <end position="100"/>
    </location>
</feature>
<organism evidence="7 8">
    <name type="scientific">Nocardia vermiculata</name>
    <dbReference type="NCBI Taxonomy" id="257274"/>
    <lineage>
        <taxon>Bacteria</taxon>
        <taxon>Bacillati</taxon>
        <taxon>Actinomycetota</taxon>
        <taxon>Actinomycetes</taxon>
        <taxon>Mycobacteriales</taxon>
        <taxon>Nocardiaceae</taxon>
        <taxon>Nocardia</taxon>
    </lineage>
</organism>
<dbReference type="Gene3D" id="1.25.40.10">
    <property type="entry name" value="Tetratricopeptide repeat domain"/>
    <property type="match status" value="1"/>
</dbReference>
<dbReference type="GO" id="GO:0003677">
    <property type="term" value="F:DNA binding"/>
    <property type="evidence" value="ECO:0007669"/>
    <property type="project" value="UniProtKB-UniRule"/>
</dbReference>
<dbReference type="AlphaFoldDB" id="A0A846XS95"/>
<dbReference type="InterPro" id="IPR001867">
    <property type="entry name" value="OmpR/PhoB-type_DNA-bd"/>
</dbReference>
<dbReference type="InterPro" id="IPR036388">
    <property type="entry name" value="WH-like_DNA-bd_sf"/>
</dbReference>
<accession>A0A846XS95</accession>
<dbReference type="SUPFAM" id="SSF46894">
    <property type="entry name" value="C-terminal effector domain of the bipartite response regulators"/>
    <property type="match status" value="1"/>
</dbReference>
<reference evidence="7 8" key="1">
    <citation type="submission" date="2020-04" db="EMBL/GenBank/DDBJ databases">
        <title>MicrobeNet Type strains.</title>
        <authorList>
            <person name="Nicholson A.C."/>
        </authorList>
    </citation>
    <scope>NUCLEOTIDE SEQUENCE [LARGE SCALE GENOMIC DNA]</scope>
    <source>
        <strain evidence="7 8">JCM 12354</strain>
    </source>
</reference>
<dbReference type="GO" id="GO:0006355">
    <property type="term" value="P:regulation of DNA-templated transcription"/>
    <property type="evidence" value="ECO:0007669"/>
    <property type="project" value="InterPro"/>
</dbReference>
<proteinExistence type="inferred from homology"/>
<dbReference type="Gene3D" id="1.10.10.10">
    <property type="entry name" value="Winged helix-like DNA-binding domain superfamily/Winged helix DNA-binding domain"/>
    <property type="match status" value="1"/>
</dbReference>
<evidence type="ECO:0000256" key="5">
    <source>
        <dbReference type="PROSITE-ProRule" id="PRU01091"/>
    </source>
</evidence>
<dbReference type="SUPFAM" id="SSF48452">
    <property type="entry name" value="TPR-like"/>
    <property type="match status" value="1"/>
</dbReference>
<keyword evidence="3 5" id="KW-0238">DNA-binding</keyword>
<dbReference type="SUPFAM" id="SSF52540">
    <property type="entry name" value="P-loop containing nucleoside triphosphate hydrolases"/>
    <property type="match status" value="1"/>
</dbReference>
<dbReference type="RefSeq" id="WP_084473931.1">
    <property type="nucleotide sequence ID" value="NZ_JAAXOP010000001.1"/>
</dbReference>
<dbReference type="EMBL" id="JAAXOP010000001">
    <property type="protein sequence ID" value="NKY48654.1"/>
    <property type="molecule type" value="Genomic_DNA"/>
</dbReference>
<name>A0A846XS95_9NOCA</name>
<dbReference type="InterPro" id="IPR005158">
    <property type="entry name" value="BTAD"/>
</dbReference>
<dbReference type="InterPro" id="IPR011990">
    <property type="entry name" value="TPR-like_helical_dom_sf"/>
</dbReference>
<dbReference type="PANTHER" id="PTHR35807">
    <property type="entry name" value="TRANSCRIPTIONAL REGULATOR REDD-RELATED"/>
    <property type="match status" value="1"/>
</dbReference>
<dbReference type="InterPro" id="IPR016032">
    <property type="entry name" value="Sig_transdc_resp-reg_C-effctor"/>
</dbReference>
<sequence length="686" mass="74026">MADRRIHVLGPMHICFDGRPVRLAGRLTRALLARLVIARGRAVSTDRLVEELWNGEPPSKATAVLQVHVHNLRRLFEPDRPARAPATVVVSEGLGYALRLPDTDVDAWQFESLLDEYLRVIRAEHPPEPAVRLRMLDVALQCWDGRALESFADYAWAAAETERLTDLHLTAGEMRAEAALELDRTTEVIGALRCTVEERPDREESVRLLALAQYRLGRQTEALATLRRTSEFLTREMGLDPGSRIQALETAILNQTDPSSAGAGPTATITAAGPATTAAECGYSLQRELALQASLEAAEHGARLVWVCGGPGFGKTTLTSAVSTELTRRGWTVATGSCPQVEGGPPAWVWAEIATRFGADPDARPDPLGPFEIAQVLAGRCRTAMADGPLLLVLEDLHRADKATMQILRQTVSWLHDQPLLVIATLRTTEAPDTVRESMAALAEPTAAYLELAGVDPEGVRAIAHTAGLADIGSDSLTLLHRRTGGNPLFLRELTAAMATGADVRDLLPTTRGVIEQQLARLPGPVRDVLAHVAVCGDRVDAATLVSLTGLAESVIIEHIGSAELAGIVAIDHDGRIRFAHDLIQDTVRASIPQLRRIRMQRSALELLDEQTSPEGTAVAVSVDQGHCAVALDSTDMVLGRIVTGPVDEILADLASACGDCTAVLRNRAAARRLRNRFRIELAAEP</sequence>
<dbReference type="SMART" id="SM00862">
    <property type="entry name" value="Trans_reg_C"/>
    <property type="match status" value="1"/>
</dbReference>
<keyword evidence="4" id="KW-0804">Transcription</keyword>
<dbReference type="Proteomes" id="UP000565711">
    <property type="component" value="Unassembled WGS sequence"/>
</dbReference>
<evidence type="ECO:0000259" key="6">
    <source>
        <dbReference type="PROSITE" id="PS51755"/>
    </source>
</evidence>
<dbReference type="PANTHER" id="PTHR35807:SF1">
    <property type="entry name" value="TRANSCRIPTIONAL REGULATOR REDD"/>
    <property type="match status" value="1"/>
</dbReference>
<evidence type="ECO:0000313" key="8">
    <source>
        <dbReference type="Proteomes" id="UP000565711"/>
    </source>
</evidence>
<evidence type="ECO:0000256" key="4">
    <source>
        <dbReference type="ARBA" id="ARBA00023163"/>
    </source>
</evidence>
<keyword evidence="2" id="KW-0805">Transcription regulation</keyword>